<keyword evidence="1" id="KW-0472">Membrane</keyword>
<comment type="caution">
    <text evidence="2">The sequence shown here is derived from an EMBL/GenBank/DDBJ whole genome shotgun (WGS) entry which is preliminary data.</text>
</comment>
<proteinExistence type="predicted"/>
<reference evidence="2 3" key="1">
    <citation type="submission" date="2024-03" db="EMBL/GenBank/DDBJ databases">
        <title>Whole genome sequencing of Streptomyces racemochromogenes, to identify antimicrobial biosynthetic gene clusters.</title>
        <authorList>
            <person name="Suryawanshi P."/>
            <person name="Krishnaraj P.U."/>
            <person name="Arun Y.P."/>
            <person name="Suryawanshi M.P."/>
            <person name="Rakshit O."/>
        </authorList>
    </citation>
    <scope>NUCLEOTIDE SEQUENCE [LARGE SCALE GENOMIC DNA]</scope>
    <source>
        <strain evidence="2 3">AUDT626</strain>
    </source>
</reference>
<feature type="transmembrane region" description="Helical" evidence="1">
    <location>
        <begin position="124"/>
        <end position="142"/>
    </location>
</feature>
<dbReference type="Proteomes" id="UP001610631">
    <property type="component" value="Unassembled WGS sequence"/>
</dbReference>
<evidence type="ECO:0000256" key="1">
    <source>
        <dbReference type="SAM" id="Phobius"/>
    </source>
</evidence>
<keyword evidence="1" id="KW-1133">Transmembrane helix</keyword>
<evidence type="ECO:0000313" key="3">
    <source>
        <dbReference type="Proteomes" id="UP001610631"/>
    </source>
</evidence>
<evidence type="ECO:0000313" key="2">
    <source>
        <dbReference type="EMBL" id="MFH7599465.1"/>
    </source>
</evidence>
<feature type="transmembrane region" description="Helical" evidence="1">
    <location>
        <begin position="87"/>
        <end position="112"/>
    </location>
</feature>
<keyword evidence="3" id="KW-1185">Reference proteome</keyword>
<protein>
    <submittedName>
        <fullName evidence="2">DUF3995 domain-containing protein</fullName>
    </submittedName>
</protein>
<feature type="transmembrane region" description="Helical" evidence="1">
    <location>
        <begin position="54"/>
        <end position="75"/>
    </location>
</feature>
<sequence>MHTDDTARRRTGTALAALLAADGLVHLYWATGATWPAPSERALSLAVLGTEVSFAPPVVLPLAALTLTGGAAVLAHSRRRGGRATRAVTGAVAAALAVRGLAGLGWAAGLLPSPPDSPFHTLNLALYTPACLGFGWAAARLARAR</sequence>
<accession>A0ABW7PNG2</accession>
<organism evidence="2 3">
    <name type="scientific">Streptomyces racemochromogenes</name>
    <dbReference type="NCBI Taxonomy" id="67353"/>
    <lineage>
        <taxon>Bacteria</taxon>
        <taxon>Bacillati</taxon>
        <taxon>Actinomycetota</taxon>
        <taxon>Actinomycetes</taxon>
        <taxon>Kitasatosporales</taxon>
        <taxon>Streptomycetaceae</taxon>
        <taxon>Streptomyces</taxon>
    </lineage>
</organism>
<keyword evidence="1" id="KW-0812">Transmembrane</keyword>
<dbReference type="InterPro" id="IPR025058">
    <property type="entry name" value="DUF3995"/>
</dbReference>
<name>A0ABW7PNG2_9ACTN</name>
<dbReference type="EMBL" id="JBBDHD010000128">
    <property type="protein sequence ID" value="MFH7599465.1"/>
    <property type="molecule type" value="Genomic_DNA"/>
</dbReference>
<gene>
    <name evidence="2" type="ORF">WDV06_30845</name>
</gene>
<dbReference type="RefSeq" id="WP_395513101.1">
    <property type="nucleotide sequence ID" value="NZ_JBBDHD010000128.1"/>
</dbReference>
<feature type="transmembrane region" description="Helical" evidence="1">
    <location>
        <begin position="12"/>
        <end position="31"/>
    </location>
</feature>
<dbReference type="Pfam" id="PF13160">
    <property type="entry name" value="DUF3995"/>
    <property type="match status" value="1"/>
</dbReference>